<reference evidence="3 6" key="2">
    <citation type="submission" date="2019-10" db="EMBL/GenBank/DDBJ databases">
        <title>Halotolerant bacteria associated to Saharan-endemic halophytes Stipa tenacissima L. and Atriplex halimus L mitigate salt stress and promote growth of tomato plants.</title>
        <authorList>
            <person name="Dif G."/>
        </authorList>
    </citation>
    <scope>NUCLEOTIDE SEQUENCE [LARGE SCALE GENOMIC DNA]</scope>
    <source>
        <strain evidence="3 6">IS26</strain>
    </source>
</reference>
<dbReference type="Proteomes" id="UP000449004">
    <property type="component" value="Unassembled WGS sequence"/>
</dbReference>
<comment type="caution">
    <text evidence="4">The sequence shown here is derived from an EMBL/GenBank/DDBJ whole genome shotgun (WGS) entry which is preliminary data.</text>
</comment>
<protein>
    <recommendedName>
        <fullName evidence="7">Lipoprotein</fullName>
    </recommendedName>
</protein>
<dbReference type="PROSITE" id="PS51257">
    <property type="entry name" value="PROKAR_LIPOPROTEIN"/>
    <property type="match status" value="1"/>
</dbReference>
<keyword evidence="2" id="KW-0732">Signal</keyword>
<dbReference type="EMBL" id="RCDC01000004">
    <property type="protein sequence ID" value="RLK57507.1"/>
    <property type="molecule type" value="Genomic_DNA"/>
</dbReference>
<evidence type="ECO:0000313" key="6">
    <source>
        <dbReference type="Proteomes" id="UP000449004"/>
    </source>
</evidence>
<accession>A0A498CI67</accession>
<proteinExistence type="predicted"/>
<evidence type="ECO:0000313" key="3">
    <source>
        <dbReference type="EMBL" id="KAB7632721.1"/>
    </source>
</evidence>
<dbReference type="EMBL" id="WELC01000002">
    <property type="protein sequence ID" value="KAB7632721.1"/>
    <property type="molecule type" value="Genomic_DNA"/>
</dbReference>
<dbReference type="Proteomes" id="UP000274786">
    <property type="component" value="Unassembled WGS sequence"/>
</dbReference>
<organism evidence="4 5">
    <name type="scientific">Stenotrophomonas rhizophila</name>
    <dbReference type="NCBI Taxonomy" id="216778"/>
    <lineage>
        <taxon>Bacteria</taxon>
        <taxon>Pseudomonadati</taxon>
        <taxon>Pseudomonadota</taxon>
        <taxon>Gammaproteobacteria</taxon>
        <taxon>Lysobacterales</taxon>
        <taxon>Lysobacteraceae</taxon>
        <taxon>Stenotrophomonas</taxon>
    </lineage>
</organism>
<dbReference type="RefSeq" id="WP_121040293.1">
    <property type="nucleotide sequence ID" value="NZ_RCDC01000004.1"/>
</dbReference>
<gene>
    <name evidence="4" type="ORF">BCL79_1914</name>
    <name evidence="3" type="ORF">F9K92_02435</name>
</gene>
<feature type="chain" id="PRO_5036356127" description="Lipoprotein" evidence="2">
    <location>
        <begin position="20"/>
        <end position="78"/>
    </location>
</feature>
<evidence type="ECO:0000256" key="2">
    <source>
        <dbReference type="SAM" id="SignalP"/>
    </source>
</evidence>
<sequence>MTIRTALPLLAIIALSACNRPVPPAPDTPPEPQATELRDAIQTPIDRAKAVSDTLQQSADARAAEADRASGDTPPPSP</sequence>
<dbReference type="AlphaFoldDB" id="A0A498CI67"/>
<reference evidence="4 5" key="1">
    <citation type="submission" date="2018-10" db="EMBL/GenBank/DDBJ databases">
        <title>Comparative analysis of microorganisms from saline springs in Andes Mountain Range, Colombia.</title>
        <authorList>
            <person name="Rubin E."/>
        </authorList>
    </citation>
    <scope>NUCLEOTIDE SEQUENCE [LARGE SCALE GENOMIC DNA]</scope>
    <source>
        <strain evidence="4 5">USBA GBX 843</strain>
    </source>
</reference>
<evidence type="ECO:0000313" key="5">
    <source>
        <dbReference type="Proteomes" id="UP000274786"/>
    </source>
</evidence>
<feature type="signal peptide" evidence="2">
    <location>
        <begin position="1"/>
        <end position="19"/>
    </location>
</feature>
<name>A0A498CI67_9GAMM</name>
<evidence type="ECO:0000313" key="4">
    <source>
        <dbReference type="EMBL" id="RLK57507.1"/>
    </source>
</evidence>
<evidence type="ECO:0008006" key="7">
    <source>
        <dbReference type="Google" id="ProtNLM"/>
    </source>
</evidence>
<feature type="region of interest" description="Disordered" evidence="1">
    <location>
        <begin position="50"/>
        <end position="78"/>
    </location>
</feature>
<evidence type="ECO:0000256" key="1">
    <source>
        <dbReference type="SAM" id="MobiDB-lite"/>
    </source>
</evidence>